<dbReference type="AlphaFoldDB" id="A0A5N5SZG6"/>
<protein>
    <submittedName>
        <fullName evidence="1">Uncharacterized protein</fullName>
    </submittedName>
</protein>
<comment type="caution">
    <text evidence="1">The sequence shown here is derived from an EMBL/GenBank/DDBJ whole genome shotgun (WGS) entry which is preliminary data.</text>
</comment>
<accession>A0A5N5SZG6</accession>
<sequence length="142" mass="17725">MGEEYIKKFDIVFENWTLQNFDFPENYEIHSDILEITLNFRYNFKYYNMKFYYYGVENLLKYLYRYLQYNINLLLRIININNFQFQKEFTISRGKERQTSVRFCVRINPAWQFISKVQTVTDFSQYHSVHVEARVRLRRRCE</sequence>
<dbReference type="EMBL" id="SEYY01017698">
    <property type="protein sequence ID" value="KAB7499613.1"/>
    <property type="molecule type" value="Genomic_DNA"/>
</dbReference>
<name>A0A5N5SZG6_9CRUS</name>
<organism evidence="1 2">
    <name type="scientific">Armadillidium nasatum</name>
    <dbReference type="NCBI Taxonomy" id="96803"/>
    <lineage>
        <taxon>Eukaryota</taxon>
        <taxon>Metazoa</taxon>
        <taxon>Ecdysozoa</taxon>
        <taxon>Arthropoda</taxon>
        <taxon>Crustacea</taxon>
        <taxon>Multicrustacea</taxon>
        <taxon>Malacostraca</taxon>
        <taxon>Eumalacostraca</taxon>
        <taxon>Peracarida</taxon>
        <taxon>Isopoda</taxon>
        <taxon>Oniscidea</taxon>
        <taxon>Crinocheta</taxon>
        <taxon>Armadillidiidae</taxon>
        <taxon>Armadillidium</taxon>
    </lineage>
</organism>
<keyword evidence="2" id="KW-1185">Reference proteome</keyword>
<reference evidence="1 2" key="1">
    <citation type="journal article" date="2019" name="PLoS Biol.">
        <title>Sex chromosomes control vertical transmission of feminizing Wolbachia symbionts in an isopod.</title>
        <authorList>
            <person name="Becking T."/>
            <person name="Chebbi M.A."/>
            <person name="Giraud I."/>
            <person name="Moumen B."/>
            <person name="Laverre T."/>
            <person name="Caubet Y."/>
            <person name="Peccoud J."/>
            <person name="Gilbert C."/>
            <person name="Cordaux R."/>
        </authorList>
    </citation>
    <scope>NUCLEOTIDE SEQUENCE [LARGE SCALE GENOMIC DNA]</scope>
    <source>
        <strain evidence="1">ANa2</strain>
        <tissue evidence="1">Whole body excluding digestive tract and cuticle</tissue>
    </source>
</reference>
<evidence type="ECO:0000313" key="2">
    <source>
        <dbReference type="Proteomes" id="UP000326759"/>
    </source>
</evidence>
<evidence type="ECO:0000313" key="1">
    <source>
        <dbReference type="EMBL" id="KAB7499613.1"/>
    </source>
</evidence>
<proteinExistence type="predicted"/>
<gene>
    <name evidence="1" type="ORF">Anas_03434</name>
</gene>
<dbReference type="Proteomes" id="UP000326759">
    <property type="component" value="Unassembled WGS sequence"/>
</dbReference>